<protein>
    <recommendedName>
        <fullName evidence="2">RNase III domain-containing protein</fullName>
    </recommendedName>
</protein>
<comment type="caution">
    <text evidence="3">The sequence shown here is derived from an EMBL/GenBank/DDBJ whole genome shotgun (WGS) entry which is preliminary data.</text>
</comment>
<dbReference type="SUPFAM" id="SSF69065">
    <property type="entry name" value="RNase III domain-like"/>
    <property type="match status" value="1"/>
</dbReference>
<dbReference type="InterPro" id="IPR000999">
    <property type="entry name" value="RNase_III_dom"/>
</dbReference>
<evidence type="ECO:0000256" key="1">
    <source>
        <dbReference type="ARBA" id="ARBA00022801"/>
    </source>
</evidence>
<dbReference type="InterPro" id="IPR036389">
    <property type="entry name" value="RNase_III_sf"/>
</dbReference>
<dbReference type="PANTHER" id="PTHR14950:SF37">
    <property type="entry name" value="ENDORIBONUCLEASE DICER"/>
    <property type="match status" value="1"/>
</dbReference>
<dbReference type="Gene3D" id="1.10.1520.10">
    <property type="entry name" value="Ribonuclease III domain"/>
    <property type="match status" value="1"/>
</dbReference>
<dbReference type="GO" id="GO:0004525">
    <property type="term" value="F:ribonuclease III activity"/>
    <property type="evidence" value="ECO:0007669"/>
    <property type="project" value="InterPro"/>
</dbReference>
<organism evidence="3">
    <name type="scientific">marine sediment metagenome</name>
    <dbReference type="NCBI Taxonomy" id="412755"/>
    <lineage>
        <taxon>unclassified sequences</taxon>
        <taxon>metagenomes</taxon>
        <taxon>ecological metagenomes</taxon>
    </lineage>
</organism>
<dbReference type="GO" id="GO:0006396">
    <property type="term" value="P:RNA processing"/>
    <property type="evidence" value="ECO:0007669"/>
    <property type="project" value="InterPro"/>
</dbReference>
<dbReference type="CDD" id="cd00593">
    <property type="entry name" value="RIBOc"/>
    <property type="match status" value="1"/>
</dbReference>
<proteinExistence type="predicted"/>
<evidence type="ECO:0000313" key="3">
    <source>
        <dbReference type="EMBL" id="KKL56030.1"/>
    </source>
</evidence>
<sequence length="82" mass="9254">MSAREGSDTATLERAIGYSFSKPELILEALTHKSYYYENRGVSRAHNERLEFLGDSVLGLSVSSYLFRHGVFMSEAMMSKVK</sequence>
<feature type="non-terminal residue" evidence="3">
    <location>
        <position position="82"/>
    </location>
</feature>
<keyword evidence="1" id="KW-0378">Hydrolase</keyword>
<reference evidence="3" key="1">
    <citation type="journal article" date="2015" name="Nature">
        <title>Complex archaea that bridge the gap between prokaryotes and eukaryotes.</title>
        <authorList>
            <person name="Spang A."/>
            <person name="Saw J.H."/>
            <person name="Jorgensen S.L."/>
            <person name="Zaremba-Niedzwiedzka K."/>
            <person name="Martijn J."/>
            <person name="Lind A.E."/>
            <person name="van Eijk R."/>
            <person name="Schleper C."/>
            <person name="Guy L."/>
            <person name="Ettema T.J."/>
        </authorList>
    </citation>
    <scope>NUCLEOTIDE SEQUENCE</scope>
</reference>
<dbReference type="PANTHER" id="PTHR14950">
    <property type="entry name" value="DICER-RELATED"/>
    <property type="match status" value="1"/>
</dbReference>
<evidence type="ECO:0000259" key="2">
    <source>
        <dbReference type="PROSITE" id="PS50142"/>
    </source>
</evidence>
<dbReference type="PROSITE" id="PS50142">
    <property type="entry name" value="RNASE_3_2"/>
    <property type="match status" value="1"/>
</dbReference>
<dbReference type="AlphaFoldDB" id="A0A0F9FFK2"/>
<feature type="domain" description="RNase III" evidence="2">
    <location>
        <begin position="9"/>
        <end position="82"/>
    </location>
</feature>
<dbReference type="EMBL" id="LAZR01030632">
    <property type="protein sequence ID" value="KKL56030.1"/>
    <property type="molecule type" value="Genomic_DNA"/>
</dbReference>
<dbReference type="PROSITE" id="PS00517">
    <property type="entry name" value="RNASE_3_1"/>
    <property type="match status" value="1"/>
</dbReference>
<dbReference type="Pfam" id="PF14622">
    <property type="entry name" value="Ribonucleas_3_3"/>
    <property type="match status" value="1"/>
</dbReference>
<gene>
    <name evidence="3" type="ORF">LCGC14_2249470</name>
</gene>
<name>A0A0F9FFK2_9ZZZZ</name>
<accession>A0A0F9FFK2</accession>